<evidence type="ECO:0000313" key="1">
    <source>
        <dbReference type="EMBL" id="MFC3760561.1"/>
    </source>
</evidence>
<keyword evidence="2" id="KW-1185">Reference proteome</keyword>
<dbReference type="GO" id="GO:0008168">
    <property type="term" value="F:methyltransferase activity"/>
    <property type="evidence" value="ECO:0007669"/>
    <property type="project" value="UniProtKB-KW"/>
</dbReference>
<keyword evidence="1" id="KW-0489">Methyltransferase</keyword>
<dbReference type="PIRSF" id="PIRSF017393">
    <property type="entry name" value="MTase_SAV2177"/>
    <property type="match status" value="1"/>
</dbReference>
<dbReference type="EMBL" id="JBHRZH010000006">
    <property type="protein sequence ID" value="MFC3760561.1"/>
    <property type="molecule type" value="Genomic_DNA"/>
</dbReference>
<proteinExistence type="predicted"/>
<comment type="caution">
    <text evidence="1">The sequence shown here is derived from an EMBL/GenBank/DDBJ whole genome shotgun (WGS) entry which is preliminary data.</text>
</comment>
<dbReference type="Gene3D" id="3.40.50.150">
    <property type="entry name" value="Vaccinia Virus protein VP39"/>
    <property type="match status" value="1"/>
</dbReference>
<dbReference type="Pfam" id="PF04672">
    <property type="entry name" value="Methyltransf_19"/>
    <property type="match status" value="1"/>
</dbReference>
<sequence length="274" mass="29729">MTGQDAALPPGVDPTRPAAARVYDYILGGTQNTEVDRQAVEHTKKGVPELPDIAWSNRGFHQRAARWMAEKGIRQFLDVGSGLPTQNNTHEVVQRVIPDAHVVYVDIDPMVKAHADDLLRGAANTAVLTGDVREPDPIFDSPEVQSLIDLDQPVGLFMTGLLMLVDDESDPRGLVQRYVSRLASGSYLALTHPTGDKQAPEAAERMSGVLGRGGHFNLRPTEYIRTLFDGLELVSPYEGAEPAVTFAGLWGAVDPEVADSDGSRWMLAGVARKP</sequence>
<dbReference type="Proteomes" id="UP001595699">
    <property type="component" value="Unassembled WGS sequence"/>
</dbReference>
<name>A0ABV7Y5K5_9ACTN</name>
<dbReference type="RefSeq" id="WP_205116746.1">
    <property type="nucleotide sequence ID" value="NZ_JAFBCM010000001.1"/>
</dbReference>
<dbReference type="GO" id="GO:0032259">
    <property type="term" value="P:methylation"/>
    <property type="evidence" value="ECO:0007669"/>
    <property type="project" value="UniProtKB-KW"/>
</dbReference>
<organism evidence="1 2">
    <name type="scientific">Tenggerimyces flavus</name>
    <dbReference type="NCBI Taxonomy" id="1708749"/>
    <lineage>
        <taxon>Bacteria</taxon>
        <taxon>Bacillati</taxon>
        <taxon>Actinomycetota</taxon>
        <taxon>Actinomycetes</taxon>
        <taxon>Propionibacteriales</taxon>
        <taxon>Nocardioidaceae</taxon>
        <taxon>Tenggerimyces</taxon>
    </lineage>
</organism>
<evidence type="ECO:0000313" key="2">
    <source>
        <dbReference type="Proteomes" id="UP001595699"/>
    </source>
</evidence>
<gene>
    <name evidence="1" type="ORF">ACFOUW_06905</name>
</gene>
<dbReference type="InterPro" id="IPR029063">
    <property type="entry name" value="SAM-dependent_MTases_sf"/>
</dbReference>
<dbReference type="SUPFAM" id="SSF53335">
    <property type="entry name" value="S-adenosyl-L-methionine-dependent methyltransferases"/>
    <property type="match status" value="1"/>
</dbReference>
<reference evidence="2" key="1">
    <citation type="journal article" date="2019" name="Int. J. Syst. Evol. Microbiol.">
        <title>The Global Catalogue of Microorganisms (GCM) 10K type strain sequencing project: providing services to taxonomists for standard genome sequencing and annotation.</title>
        <authorList>
            <consortium name="The Broad Institute Genomics Platform"/>
            <consortium name="The Broad Institute Genome Sequencing Center for Infectious Disease"/>
            <person name="Wu L."/>
            <person name="Ma J."/>
        </authorList>
    </citation>
    <scope>NUCLEOTIDE SEQUENCE [LARGE SCALE GENOMIC DNA]</scope>
    <source>
        <strain evidence="2">CGMCC 4.7241</strain>
    </source>
</reference>
<keyword evidence="1" id="KW-0808">Transferase</keyword>
<accession>A0ABV7Y5K5</accession>
<dbReference type="EC" id="2.1.1.-" evidence="1"/>
<dbReference type="InterPro" id="IPR006764">
    <property type="entry name" value="SAM_dep_MeTrfase_SAV2177_type"/>
</dbReference>
<protein>
    <submittedName>
        <fullName evidence="1">SAM-dependent methyltransferase</fullName>
        <ecNumber evidence="1">2.1.1.-</ecNumber>
    </submittedName>
</protein>
<dbReference type="CDD" id="cd02440">
    <property type="entry name" value="AdoMet_MTases"/>
    <property type="match status" value="1"/>
</dbReference>